<evidence type="ECO:0000313" key="17">
    <source>
        <dbReference type="EMBL" id="RCN55918.1"/>
    </source>
</evidence>
<keyword evidence="2 12" id="KW-0813">Transport</keyword>
<accession>A0A368HC22</accession>
<dbReference type="RefSeq" id="WP_114282943.1">
    <property type="nucleotide sequence ID" value="NZ_PSYR01000002.1"/>
</dbReference>
<dbReference type="OrthoDB" id="9760494at2"/>
<dbReference type="Pfam" id="PF07715">
    <property type="entry name" value="Plug"/>
    <property type="match status" value="1"/>
</dbReference>
<organism evidence="17 18">
    <name type="scientific">Acidiferrobacter thiooxydans</name>
    <dbReference type="NCBI Taxonomy" id="163359"/>
    <lineage>
        <taxon>Bacteria</taxon>
        <taxon>Pseudomonadati</taxon>
        <taxon>Pseudomonadota</taxon>
        <taxon>Gammaproteobacteria</taxon>
        <taxon>Acidiferrobacterales</taxon>
        <taxon>Acidiferrobacteraceae</taxon>
        <taxon>Acidiferrobacter</taxon>
    </lineage>
</organism>
<keyword evidence="11 12" id="KW-0998">Cell outer membrane</keyword>
<evidence type="ECO:0000256" key="3">
    <source>
        <dbReference type="ARBA" id="ARBA00022452"/>
    </source>
</evidence>
<keyword evidence="18" id="KW-1185">Reference proteome</keyword>
<dbReference type="Pfam" id="PF00593">
    <property type="entry name" value="TonB_dep_Rec_b-barrel"/>
    <property type="match status" value="1"/>
</dbReference>
<dbReference type="EMBL" id="PSYR01000002">
    <property type="protein sequence ID" value="RCN55918.1"/>
    <property type="molecule type" value="Genomic_DNA"/>
</dbReference>
<dbReference type="GO" id="GO:0015344">
    <property type="term" value="F:siderophore uptake transmembrane transporter activity"/>
    <property type="evidence" value="ECO:0007669"/>
    <property type="project" value="TreeGrafter"/>
</dbReference>
<evidence type="ECO:0000256" key="9">
    <source>
        <dbReference type="ARBA" id="ARBA00023077"/>
    </source>
</evidence>
<dbReference type="GO" id="GO:0009279">
    <property type="term" value="C:cell outer membrane"/>
    <property type="evidence" value="ECO:0007669"/>
    <property type="project" value="UniProtKB-SubCell"/>
</dbReference>
<evidence type="ECO:0000256" key="7">
    <source>
        <dbReference type="ARBA" id="ARBA00023004"/>
    </source>
</evidence>
<dbReference type="InterPro" id="IPR000531">
    <property type="entry name" value="Beta-barrel_TonB"/>
</dbReference>
<keyword evidence="7" id="KW-0408">Iron</keyword>
<comment type="caution">
    <text evidence="17">The sequence shown here is derived from an EMBL/GenBank/DDBJ whole genome shotgun (WGS) entry which is preliminary data.</text>
</comment>
<evidence type="ECO:0000256" key="10">
    <source>
        <dbReference type="ARBA" id="ARBA00023136"/>
    </source>
</evidence>
<evidence type="ECO:0000313" key="18">
    <source>
        <dbReference type="Proteomes" id="UP000253250"/>
    </source>
</evidence>
<keyword evidence="4" id="KW-0410">Iron transport</keyword>
<keyword evidence="6 14" id="KW-0732">Signal</keyword>
<name>A0A368HC22_9GAMM</name>
<evidence type="ECO:0000256" key="1">
    <source>
        <dbReference type="ARBA" id="ARBA00004571"/>
    </source>
</evidence>
<feature type="domain" description="TonB-dependent receptor plug" evidence="16">
    <location>
        <begin position="62"/>
        <end position="168"/>
    </location>
</feature>
<keyword evidence="8" id="KW-0406">Ion transport</keyword>
<evidence type="ECO:0000259" key="15">
    <source>
        <dbReference type="Pfam" id="PF00593"/>
    </source>
</evidence>
<evidence type="ECO:0000256" key="13">
    <source>
        <dbReference type="RuleBase" id="RU003357"/>
    </source>
</evidence>
<dbReference type="Gene3D" id="2.170.130.10">
    <property type="entry name" value="TonB-dependent receptor, plug domain"/>
    <property type="match status" value="1"/>
</dbReference>
<protein>
    <submittedName>
        <fullName evidence="17">TonB-dependent receptor</fullName>
    </submittedName>
</protein>
<dbReference type="SUPFAM" id="SSF56935">
    <property type="entry name" value="Porins"/>
    <property type="match status" value="1"/>
</dbReference>
<evidence type="ECO:0000256" key="2">
    <source>
        <dbReference type="ARBA" id="ARBA00022448"/>
    </source>
</evidence>
<evidence type="ECO:0000256" key="6">
    <source>
        <dbReference type="ARBA" id="ARBA00022729"/>
    </source>
</evidence>
<feature type="domain" description="TonB-dependent receptor-like beta-barrel" evidence="15">
    <location>
        <begin position="335"/>
        <end position="755"/>
    </location>
</feature>
<dbReference type="InterPro" id="IPR039426">
    <property type="entry name" value="TonB-dep_rcpt-like"/>
</dbReference>
<evidence type="ECO:0000256" key="5">
    <source>
        <dbReference type="ARBA" id="ARBA00022692"/>
    </source>
</evidence>
<dbReference type="AlphaFoldDB" id="A0A368HC22"/>
<comment type="subcellular location">
    <subcellularLocation>
        <location evidence="1 12">Cell outer membrane</location>
        <topology evidence="1 12">Multi-pass membrane protein</topology>
    </subcellularLocation>
</comment>
<evidence type="ECO:0000256" key="12">
    <source>
        <dbReference type="PROSITE-ProRule" id="PRU01360"/>
    </source>
</evidence>
<dbReference type="PANTHER" id="PTHR32552">
    <property type="entry name" value="FERRICHROME IRON RECEPTOR-RELATED"/>
    <property type="match status" value="1"/>
</dbReference>
<evidence type="ECO:0000256" key="8">
    <source>
        <dbReference type="ARBA" id="ARBA00023065"/>
    </source>
</evidence>
<dbReference type="Gene3D" id="2.40.170.20">
    <property type="entry name" value="TonB-dependent receptor, beta-barrel domain"/>
    <property type="match status" value="1"/>
</dbReference>
<dbReference type="PROSITE" id="PS52016">
    <property type="entry name" value="TONB_DEPENDENT_REC_3"/>
    <property type="match status" value="1"/>
</dbReference>
<keyword evidence="9 13" id="KW-0798">TonB box</keyword>
<keyword evidence="5 12" id="KW-0812">Transmembrane</keyword>
<evidence type="ECO:0000259" key="16">
    <source>
        <dbReference type="Pfam" id="PF07715"/>
    </source>
</evidence>
<dbReference type="InterPro" id="IPR012910">
    <property type="entry name" value="Plug_dom"/>
</dbReference>
<evidence type="ECO:0000256" key="11">
    <source>
        <dbReference type="ARBA" id="ARBA00023237"/>
    </source>
</evidence>
<keyword evidence="10 12" id="KW-0472">Membrane</keyword>
<evidence type="ECO:0000256" key="4">
    <source>
        <dbReference type="ARBA" id="ARBA00022496"/>
    </source>
</evidence>
<proteinExistence type="inferred from homology"/>
<gene>
    <name evidence="17" type="ORF">C4900_08440</name>
</gene>
<sequence>MRHRAHTRPLQHPSFRPLFLMVIACQAALPQAAWATTKTHRKVVKIEAVKKRYEKMEMGEHNIPSDMSVLTKKQIRAQSSSQSIYSILKQTPSVNEYQQNVGPGTPVLTIRGVRMSQLAQTLDGIPMISLLSGGEGAYLNNNIGSVVSKGQIEGVQVYPGVAPPDRQGFATVGGTIAYHTLQPSVKRSADLLTRIGSFNTTEYGIEANSGTLKSAGGLRLIMRLTHTHTAGYIENTPARYTDFLFSAVKPYDYGLSQLTGTLIYNRGTGYLISSPLPVAQLNKYGLFYNYPLSEASTHETNNFITAIVGDRTYINRHLLVGVKLFYKGRNSTGSAYTNPQYINGSYPYQVNFNAPYFGFGPVGGPNNPNNGFSYDPAAVFGSYQAGEAADRTNQTSTTIGITPKVNLFLPYNDITIGGLFAHERGHGTQYFYGTLAMPEINGYNSYTGAGWGGYGYRTVYSGYIQDKIGLLHKTLHVEPGITVTEVHSRQYQPINLYAAPDYPYTLANSDRAILPYLGLSYDITRKIVAYASYGKGARFAPIADYVLGPSGSSTHAPGAETVNAYEAGMRYVGRRLYLNLDGFLQNMSKMFSFYINYTTGFAQYENIGKERMEGAEFSGKYLLTRHWAVSGNASYTRARYLNGFAATDTPFEGQFGYVFPGDPLAAVPNWLANLGLSYRKDRFQGDIIGQYTGSQVTTYDLPPTESNPQLQDATTPNPGNRLAGYFVLNVGASYRIPIHQGVLRSLKVALNIDNLLNNHYYVHYYQVYKEYGFAAVGQPYDSAYPGEPRFIEISLSGRFA</sequence>
<dbReference type="InterPro" id="IPR037066">
    <property type="entry name" value="Plug_dom_sf"/>
</dbReference>
<dbReference type="PANTHER" id="PTHR32552:SF89">
    <property type="entry name" value="CATECHOLATE SIDEROPHORE RECEPTOR FIU"/>
    <property type="match status" value="1"/>
</dbReference>
<keyword evidence="17" id="KW-0675">Receptor</keyword>
<reference evidence="17 18" key="1">
    <citation type="submission" date="2018-02" db="EMBL/GenBank/DDBJ databases">
        <title>Insights into the biology of acidophilic members of the Acidiferrobacteraceae family derived from comparative genomic analyses.</title>
        <authorList>
            <person name="Issotta F."/>
            <person name="Thyssen C."/>
            <person name="Mena C."/>
            <person name="Moya A."/>
            <person name="Bellenberg S."/>
            <person name="Sproer C."/>
            <person name="Covarrubias P.C."/>
            <person name="Sand W."/>
            <person name="Quatrini R."/>
            <person name="Vera M."/>
        </authorList>
    </citation>
    <scope>NUCLEOTIDE SEQUENCE [LARGE SCALE GENOMIC DNA]</scope>
    <source>
        <strain evidence="18">m-1</strain>
    </source>
</reference>
<feature type="chain" id="PRO_5016620711" evidence="14">
    <location>
        <begin position="36"/>
        <end position="800"/>
    </location>
</feature>
<dbReference type="Proteomes" id="UP000253250">
    <property type="component" value="Unassembled WGS sequence"/>
</dbReference>
<evidence type="ECO:0000256" key="14">
    <source>
        <dbReference type="SAM" id="SignalP"/>
    </source>
</evidence>
<keyword evidence="3 12" id="KW-1134">Transmembrane beta strand</keyword>
<feature type="signal peptide" evidence="14">
    <location>
        <begin position="1"/>
        <end position="35"/>
    </location>
</feature>
<dbReference type="InterPro" id="IPR036942">
    <property type="entry name" value="Beta-barrel_TonB_sf"/>
</dbReference>
<comment type="similarity">
    <text evidence="12 13">Belongs to the TonB-dependent receptor family.</text>
</comment>